<keyword evidence="3" id="KW-1185">Reference proteome</keyword>
<evidence type="ECO:0000256" key="1">
    <source>
        <dbReference type="SAM" id="MobiDB-lite"/>
    </source>
</evidence>
<feature type="region of interest" description="Disordered" evidence="1">
    <location>
        <begin position="190"/>
        <end position="273"/>
    </location>
</feature>
<dbReference type="EMBL" id="BNCP01000038">
    <property type="protein sequence ID" value="GIL87155.1"/>
    <property type="molecule type" value="Genomic_DNA"/>
</dbReference>
<dbReference type="Proteomes" id="UP000747110">
    <property type="component" value="Unassembled WGS sequence"/>
</dbReference>
<feature type="region of interest" description="Disordered" evidence="1">
    <location>
        <begin position="60"/>
        <end position="97"/>
    </location>
</feature>
<feature type="compositionally biased region" description="Basic residues" evidence="1">
    <location>
        <begin position="292"/>
        <end position="311"/>
    </location>
</feature>
<feature type="non-terminal residue" evidence="2">
    <location>
        <position position="357"/>
    </location>
</feature>
<name>A0A8J4CP40_9CHLO</name>
<evidence type="ECO:0000313" key="3">
    <source>
        <dbReference type="Proteomes" id="UP000747110"/>
    </source>
</evidence>
<accession>A0A8J4CP40</accession>
<feature type="compositionally biased region" description="Pro residues" evidence="1">
    <location>
        <begin position="225"/>
        <end position="241"/>
    </location>
</feature>
<feature type="compositionally biased region" description="Basic residues" evidence="1">
    <location>
        <begin position="254"/>
        <end position="273"/>
    </location>
</feature>
<feature type="compositionally biased region" description="Low complexity" evidence="1">
    <location>
        <begin position="323"/>
        <end position="338"/>
    </location>
</feature>
<comment type="caution">
    <text evidence="2">The sequence shown here is derived from an EMBL/GenBank/DDBJ whole genome shotgun (WGS) entry which is preliminary data.</text>
</comment>
<gene>
    <name evidence="2" type="ORF">Vretifemale_15262</name>
</gene>
<feature type="compositionally biased region" description="Pro residues" evidence="1">
    <location>
        <begin position="339"/>
        <end position="357"/>
    </location>
</feature>
<evidence type="ECO:0000313" key="2">
    <source>
        <dbReference type="EMBL" id="GIL87155.1"/>
    </source>
</evidence>
<sequence>MTLASQGRPAISWQACLPMCHVFISNFITSLLQITFLSCAQFYRSRICGFLVLRHSMSAPTKLPPSRTIRTTTNTDRRTERRPPSPPSPPHRLASFPSAQPTFATVPAPITAFPSAAALASQVHPSRPPHPSRRHPRHNRPHRPQPRHRRPHNCLIPACRLHHPRCPHPAPPSPPLRALTTKPAIAASVAALATSSPRQLPLRPAHLRDRPYPHHRLPLSRRPCLPSPPQPPPDPPSPLLPRRPRPPRPALHLRCPRRQDHHRRPHLHQARHPILRCPQVHPCHRETFQARRPPHRTHPYRHRRRHRRPRRQAFDRRPHLHQALAALPVQPALSAASSPPSPPRPPSPPSPPPSPPS</sequence>
<reference evidence="2" key="1">
    <citation type="journal article" date="2021" name="Proc. Natl. Acad. Sci. U.S.A.">
        <title>Three genomes in the algal genus Volvox reveal the fate of a haploid sex-determining region after a transition to homothallism.</title>
        <authorList>
            <person name="Yamamoto K."/>
            <person name="Hamaji T."/>
            <person name="Kawai-Toyooka H."/>
            <person name="Matsuzaki R."/>
            <person name="Takahashi F."/>
            <person name="Nishimura Y."/>
            <person name="Kawachi M."/>
            <person name="Noguchi H."/>
            <person name="Minakuchi Y."/>
            <person name="Umen J.G."/>
            <person name="Toyoda A."/>
            <person name="Nozaki H."/>
        </authorList>
    </citation>
    <scope>NUCLEOTIDE SEQUENCE</scope>
    <source>
        <strain evidence="2">NIES-3786</strain>
    </source>
</reference>
<feature type="region of interest" description="Disordered" evidence="1">
    <location>
        <begin position="117"/>
        <end position="152"/>
    </location>
</feature>
<organism evidence="2 3">
    <name type="scientific">Volvox reticuliferus</name>
    <dbReference type="NCBI Taxonomy" id="1737510"/>
    <lineage>
        <taxon>Eukaryota</taxon>
        <taxon>Viridiplantae</taxon>
        <taxon>Chlorophyta</taxon>
        <taxon>core chlorophytes</taxon>
        <taxon>Chlorophyceae</taxon>
        <taxon>CS clade</taxon>
        <taxon>Chlamydomonadales</taxon>
        <taxon>Volvocaceae</taxon>
        <taxon>Volvox</taxon>
    </lineage>
</organism>
<proteinExistence type="predicted"/>
<dbReference type="AlphaFoldDB" id="A0A8J4CP40"/>
<protein>
    <submittedName>
        <fullName evidence="2">Uncharacterized protein</fullName>
    </submittedName>
</protein>
<feature type="region of interest" description="Disordered" evidence="1">
    <location>
        <begin position="285"/>
        <end position="357"/>
    </location>
</feature>
<feature type="compositionally biased region" description="Basic residues" evidence="1">
    <location>
        <begin position="130"/>
        <end position="152"/>
    </location>
</feature>